<evidence type="ECO:0000313" key="2">
    <source>
        <dbReference type="Proteomes" id="UP000279833"/>
    </source>
</evidence>
<proteinExistence type="predicted"/>
<accession>A0A183JNN6</accession>
<dbReference type="EMBL" id="UZAK01005631">
    <property type="protein sequence ID" value="VDO88136.1"/>
    <property type="molecule type" value="Genomic_DNA"/>
</dbReference>
<dbReference type="WBParaSite" id="SCUD_0000432201-mRNA-1">
    <property type="protein sequence ID" value="SCUD_0000432201-mRNA-1"/>
    <property type="gene ID" value="SCUD_0000432201"/>
</dbReference>
<dbReference type="AlphaFoldDB" id="A0A183JNN6"/>
<organism evidence="3">
    <name type="scientific">Schistosoma curassoni</name>
    <dbReference type="NCBI Taxonomy" id="6186"/>
    <lineage>
        <taxon>Eukaryota</taxon>
        <taxon>Metazoa</taxon>
        <taxon>Spiralia</taxon>
        <taxon>Lophotrochozoa</taxon>
        <taxon>Platyhelminthes</taxon>
        <taxon>Trematoda</taxon>
        <taxon>Digenea</taxon>
        <taxon>Strigeidida</taxon>
        <taxon>Schistosomatoidea</taxon>
        <taxon>Schistosomatidae</taxon>
        <taxon>Schistosoma</taxon>
    </lineage>
</organism>
<reference evidence="3" key="1">
    <citation type="submission" date="2016-06" db="UniProtKB">
        <authorList>
            <consortium name="WormBaseParasite"/>
        </authorList>
    </citation>
    <scope>IDENTIFICATION</scope>
</reference>
<protein>
    <submittedName>
        <fullName evidence="1 3">Uncharacterized protein</fullName>
    </submittedName>
</protein>
<dbReference type="Proteomes" id="UP000279833">
    <property type="component" value="Unassembled WGS sequence"/>
</dbReference>
<keyword evidence="2" id="KW-1185">Reference proteome</keyword>
<sequence length="46" mass="5066">MQAFIKSVAAFSPNVLVNIHFTFSITICGIGAQPYKSLLEVRKHTS</sequence>
<gene>
    <name evidence="1" type="ORF">SCUD_LOCUS4322</name>
</gene>
<evidence type="ECO:0000313" key="3">
    <source>
        <dbReference type="WBParaSite" id="SCUD_0000432201-mRNA-1"/>
    </source>
</evidence>
<name>A0A183JNN6_9TREM</name>
<reference evidence="1 2" key="2">
    <citation type="submission" date="2018-11" db="EMBL/GenBank/DDBJ databases">
        <authorList>
            <consortium name="Pathogen Informatics"/>
        </authorList>
    </citation>
    <scope>NUCLEOTIDE SEQUENCE [LARGE SCALE GENOMIC DNA]</scope>
    <source>
        <strain evidence="1">Dakar</strain>
        <strain evidence="2">Dakar, Senegal</strain>
    </source>
</reference>
<evidence type="ECO:0000313" key="1">
    <source>
        <dbReference type="EMBL" id="VDO88136.1"/>
    </source>
</evidence>